<reference evidence="2 3" key="1">
    <citation type="submission" date="2024-10" db="EMBL/GenBank/DDBJ databases">
        <title>The Natural Products Discovery Center: Release of the First 8490 Sequenced Strains for Exploring Actinobacteria Biosynthetic Diversity.</title>
        <authorList>
            <person name="Kalkreuter E."/>
            <person name="Kautsar S.A."/>
            <person name="Yang D."/>
            <person name="Bader C.D."/>
            <person name="Teijaro C.N."/>
            <person name="Fluegel L."/>
            <person name="Davis C.M."/>
            <person name="Simpson J.R."/>
            <person name="Lauterbach L."/>
            <person name="Steele A.D."/>
            <person name="Gui C."/>
            <person name="Meng S."/>
            <person name="Li G."/>
            <person name="Viehrig K."/>
            <person name="Ye F."/>
            <person name="Su P."/>
            <person name="Kiefer A.F."/>
            <person name="Nichols A."/>
            <person name="Cepeda A.J."/>
            <person name="Yan W."/>
            <person name="Fan B."/>
            <person name="Jiang Y."/>
            <person name="Adhikari A."/>
            <person name="Zheng C.-J."/>
            <person name="Schuster L."/>
            <person name="Cowan T.M."/>
            <person name="Smanski M.J."/>
            <person name="Chevrette M.G."/>
            <person name="De Carvalho L.P.S."/>
            <person name="Shen B."/>
        </authorList>
    </citation>
    <scope>NUCLEOTIDE SEQUENCE [LARGE SCALE GENOMIC DNA]</scope>
    <source>
        <strain evidence="2 3">NPDC049503</strain>
    </source>
</reference>
<protein>
    <recommendedName>
        <fullName evidence="4">DUF397 domain-containing protein</fullName>
    </recommendedName>
</protein>
<dbReference type="Proteomes" id="UP001612928">
    <property type="component" value="Unassembled WGS sequence"/>
</dbReference>
<evidence type="ECO:0000313" key="2">
    <source>
        <dbReference type="EMBL" id="MFI7439383.1"/>
    </source>
</evidence>
<accession>A0ABW7ZXV0</accession>
<sequence>MFPISKEEDSMSVNPEDPWTTGESFHVGDGDYERPSIKDELIVHAVLLSEAAQAKADPIGYVADKAEKIAKFLRDVDK</sequence>
<evidence type="ECO:0000256" key="1">
    <source>
        <dbReference type="SAM" id="MobiDB-lite"/>
    </source>
</evidence>
<proteinExistence type="predicted"/>
<organism evidence="2 3">
    <name type="scientific">Nonomuraea indica</name>
    <dbReference type="NCBI Taxonomy" id="1581193"/>
    <lineage>
        <taxon>Bacteria</taxon>
        <taxon>Bacillati</taxon>
        <taxon>Actinomycetota</taxon>
        <taxon>Actinomycetes</taxon>
        <taxon>Streptosporangiales</taxon>
        <taxon>Streptosporangiaceae</taxon>
        <taxon>Nonomuraea</taxon>
    </lineage>
</organism>
<dbReference type="RefSeq" id="WP_397018954.1">
    <property type="nucleotide sequence ID" value="NZ_JBITMB010000001.1"/>
</dbReference>
<dbReference type="EMBL" id="JBITMB010000001">
    <property type="protein sequence ID" value="MFI7439383.1"/>
    <property type="molecule type" value="Genomic_DNA"/>
</dbReference>
<gene>
    <name evidence="2" type="ORF">ACIBP5_05385</name>
</gene>
<evidence type="ECO:0000313" key="3">
    <source>
        <dbReference type="Proteomes" id="UP001612928"/>
    </source>
</evidence>
<feature type="region of interest" description="Disordered" evidence="1">
    <location>
        <begin position="1"/>
        <end position="25"/>
    </location>
</feature>
<comment type="caution">
    <text evidence="2">The sequence shown here is derived from an EMBL/GenBank/DDBJ whole genome shotgun (WGS) entry which is preliminary data.</text>
</comment>
<evidence type="ECO:0008006" key="4">
    <source>
        <dbReference type="Google" id="ProtNLM"/>
    </source>
</evidence>
<name>A0ABW7ZXV0_9ACTN</name>
<keyword evidence="3" id="KW-1185">Reference proteome</keyword>